<reference evidence="5" key="1">
    <citation type="submission" date="2021-06" db="EMBL/GenBank/DDBJ databases">
        <authorList>
            <person name="Kallberg Y."/>
            <person name="Tangrot J."/>
            <person name="Rosling A."/>
        </authorList>
    </citation>
    <scope>NUCLEOTIDE SEQUENCE</scope>
    <source>
        <strain evidence="5">AZ414A</strain>
    </source>
</reference>
<dbReference type="PANTHER" id="PTHR12409">
    <property type="entry name" value="PREFOLDIN SUBUNIT 3"/>
    <property type="match status" value="1"/>
</dbReference>
<evidence type="ECO:0000256" key="3">
    <source>
        <dbReference type="ARBA" id="ARBA00023186"/>
    </source>
</evidence>
<dbReference type="AlphaFoldDB" id="A0A9N9CW72"/>
<dbReference type="Pfam" id="PF02996">
    <property type="entry name" value="Prefoldin"/>
    <property type="match status" value="1"/>
</dbReference>
<evidence type="ECO:0000313" key="5">
    <source>
        <dbReference type="EMBL" id="CAG8616686.1"/>
    </source>
</evidence>
<comment type="subunit">
    <text evidence="2">Heterohexamer of two PFD-alpha type and four PFD-beta type subunits.</text>
</comment>
<keyword evidence="3" id="KW-0143">Chaperone</keyword>
<keyword evidence="4" id="KW-0175">Coiled coil</keyword>
<comment type="caution">
    <text evidence="5">The sequence shown here is derived from an EMBL/GenBank/DDBJ whole genome shotgun (WGS) entry which is preliminary data.</text>
</comment>
<dbReference type="GO" id="GO:0007021">
    <property type="term" value="P:tubulin complex assembly"/>
    <property type="evidence" value="ECO:0007669"/>
    <property type="project" value="TreeGrafter"/>
</dbReference>
<evidence type="ECO:0000256" key="4">
    <source>
        <dbReference type="SAM" id="Coils"/>
    </source>
</evidence>
<dbReference type="CDD" id="cd23156">
    <property type="entry name" value="Prefoldin_3"/>
    <property type="match status" value="1"/>
</dbReference>
<dbReference type="FunFam" id="1.10.287.370:FF:000001">
    <property type="entry name" value="Prefoldin subunit 3"/>
    <property type="match status" value="1"/>
</dbReference>
<comment type="similarity">
    <text evidence="1">Belongs to the prefoldin subunit alpha family.</text>
</comment>
<dbReference type="InterPro" id="IPR004127">
    <property type="entry name" value="Prefoldin_subunit_alpha"/>
</dbReference>
<evidence type="ECO:0000256" key="1">
    <source>
        <dbReference type="ARBA" id="ARBA00010048"/>
    </source>
</evidence>
<dbReference type="Proteomes" id="UP000789706">
    <property type="component" value="Unassembled WGS sequence"/>
</dbReference>
<evidence type="ECO:0000256" key="2">
    <source>
        <dbReference type="ARBA" id="ARBA00011695"/>
    </source>
</evidence>
<dbReference type="PANTHER" id="PTHR12409:SF0">
    <property type="entry name" value="PREFOLDIN SUBUNIT 3"/>
    <property type="match status" value="1"/>
</dbReference>
<gene>
    <name evidence="5" type="ORF">DEBURN_LOCUS10197</name>
</gene>
<dbReference type="GO" id="GO:0007017">
    <property type="term" value="P:microtubule-based process"/>
    <property type="evidence" value="ECO:0007669"/>
    <property type="project" value="TreeGrafter"/>
</dbReference>
<name>A0A9N9CW72_9GLOM</name>
<dbReference type="InterPro" id="IPR009053">
    <property type="entry name" value="Prefoldin"/>
</dbReference>
<organism evidence="5 6">
    <name type="scientific">Diversispora eburnea</name>
    <dbReference type="NCBI Taxonomy" id="1213867"/>
    <lineage>
        <taxon>Eukaryota</taxon>
        <taxon>Fungi</taxon>
        <taxon>Fungi incertae sedis</taxon>
        <taxon>Mucoromycota</taxon>
        <taxon>Glomeromycotina</taxon>
        <taxon>Glomeromycetes</taxon>
        <taxon>Diversisporales</taxon>
        <taxon>Diversisporaceae</taxon>
        <taxon>Diversispora</taxon>
    </lineage>
</organism>
<dbReference type="GO" id="GO:0005737">
    <property type="term" value="C:cytoplasm"/>
    <property type="evidence" value="ECO:0007669"/>
    <property type="project" value="UniProtKB-ARBA"/>
</dbReference>
<dbReference type="GO" id="GO:0006457">
    <property type="term" value="P:protein folding"/>
    <property type="evidence" value="ECO:0007669"/>
    <property type="project" value="InterPro"/>
</dbReference>
<dbReference type="Gene3D" id="1.10.287.370">
    <property type="match status" value="1"/>
</dbReference>
<dbReference type="GO" id="GO:0016272">
    <property type="term" value="C:prefoldin complex"/>
    <property type="evidence" value="ECO:0007669"/>
    <property type="project" value="InterPro"/>
</dbReference>
<feature type="coiled-coil region" evidence="4">
    <location>
        <begin position="132"/>
        <end position="170"/>
    </location>
</feature>
<dbReference type="EMBL" id="CAJVPK010002680">
    <property type="protein sequence ID" value="CAG8616686.1"/>
    <property type="molecule type" value="Genomic_DNA"/>
</dbReference>
<accession>A0A9N9CW72</accession>
<evidence type="ECO:0000313" key="6">
    <source>
        <dbReference type="Proteomes" id="UP000789706"/>
    </source>
</evidence>
<keyword evidence="6" id="KW-1185">Reference proteome</keyword>
<dbReference type="OrthoDB" id="6375174at2759"/>
<proteinExistence type="inferred from homology"/>
<dbReference type="SUPFAM" id="SSF46579">
    <property type="entry name" value="Prefoldin"/>
    <property type="match status" value="1"/>
</dbReference>
<protein>
    <submittedName>
        <fullName evidence="5">3744_t:CDS:1</fullName>
    </submittedName>
</protein>
<feature type="non-terminal residue" evidence="5">
    <location>
        <position position="1"/>
    </location>
</feature>
<dbReference type="GO" id="GO:0015631">
    <property type="term" value="F:tubulin binding"/>
    <property type="evidence" value="ECO:0007669"/>
    <property type="project" value="TreeGrafter"/>
</dbReference>
<sequence length="313" mass="36003">MSTRQAEKSSPDAVETNPRGIPKVQFVENVEDFIEKSSSTVEVTLSKFQETVAKYKFMEVNFLSRKKALELKIPEIKKTLTVVEFLISNQESNKPIETIFELNDTLWAAAKTKSTKTIYLWLGANVMIEYTLQEAKELLENKLSNAQNSLNNVVEDLEFLREQITTMEVNTARVYNWDVKQRRVKRQAETRKELANGAFDHHIVPLVSVTRKIFGHGEIIIVTQNQQGIVLNAVPESPERMQGEFNEARWNEVTLPYVLTTDIMEDYKERVEKFNIHGCWEWSNGAVIIYELLSMQHEVCIGAVAEEIMDVVE</sequence>
<dbReference type="InterPro" id="IPR016655">
    <property type="entry name" value="PFD3"/>
</dbReference>